<keyword evidence="6" id="KW-1133">Transmembrane helix</keyword>
<dbReference type="PANTHER" id="PTHR45656">
    <property type="entry name" value="PROTEIN CBR-CLEC-78"/>
    <property type="match status" value="1"/>
</dbReference>
<dbReference type="Pfam" id="PF00084">
    <property type="entry name" value="Sushi"/>
    <property type="match status" value="1"/>
</dbReference>
<feature type="domain" description="Sushi" evidence="7">
    <location>
        <begin position="111"/>
        <end position="170"/>
    </location>
</feature>
<dbReference type="FunFam" id="2.10.70.10:FF:000002">
    <property type="entry name" value="CUB and Sushi multiple domains 3"/>
    <property type="match status" value="1"/>
</dbReference>
<keyword evidence="6" id="KW-0812">Transmembrane</keyword>
<protein>
    <submittedName>
        <fullName evidence="8">Cub and sushi domain-containing protein 2</fullName>
    </submittedName>
</protein>
<dbReference type="Gene3D" id="2.10.70.10">
    <property type="entry name" value="Complement Module, domain 1"/>
    <property type="match status" value="1"/>
</dbReference>
<dbReference type="InterPro" id="IPR000436">
    <property type="entry name" value="Sushi_SCR_CCP_dom"/>
</dbReference>
<evidence type="ECO:0000313" key="9">
    <source>
        <dbReference type="Proteomes" id="UP000233556"/>
    </source>
</evidence>
<dbReference type="SUPFAM" id="SSF49854">
    <property type="entry name" value="Spermadhesin, CUB domain"/>
    <property type="match status" value="1"/>
</dbReference>
<dbReference type="OrthoDB" id="9116368at2759"/>
<evidence type="ECO:0000256" key="4">
    <source>
        <dbReference type="ARBA" id="ARBA00023157"/>
    </source>
</evidence>
<evidence type="ECO:0000256" key="3">
    <source>
        <dbReference type="ARBA" id="ARBA00022737"/>
    </source>
</evidence>
<dbReference type="SUPFAM" id="SSF57535">
    <property type="entry name" value="Complement control module/SCR domain"/>
    <property type="match status" value="1"/>
</dbReference>
<evidence type="ECO:0000259" key="7">
    <source>
        <dbReference type="PROSITE" id="PS50923"/>
    </source>
</evidence>
<dbReference type="SMART" id="SM00032">
    <property type="entry name" value="CCP"/>
    <property type="match status" value="1"/>
</dbReference>
<gene>
    <name evidence="8" type="ORF">llap_21528</name>
</gene>
<evidence type="ECO:0000256" key="1">
    <source>
        <dbReference type="ARBA" id="ARBA00022659"/>
    </source>
</evidence>
<sequence>MGRCRKSLQSRCWQTLCSGKASLTLILGLRPIFLGVFFTFHTFHLENGHDYLLITENTSFAQPLKQLTGSRLPAPLSAGLFGNFSAQIRFISDFSMSYEGFNITFSEYDLEPCDEPEVPAYSIRKGLQFGVGDVLTFSCFPGYRLEGASRITCLGGRRRVWSSPLPRCVVWMSRETPSGFYLALILQRFLGPCTFPFLSS</sequence>
<keyword evidence="3" id="KW-0677">Repeat</keyword>
<name>A0A2I0T2Z5_LIMLA</name>
<dbReference type="EMBL" id="KZ522089">
    <property type="protein sequence ID" value="PKU28168.1"/>
    <property type="molecule type" value="Genomic_DNA"/>
</dbReference>
<dbReference type="InterPro" id="IPR035914">
    <property type="entry name" value="Sperma_CUB_dom_sf"/>
</dbReference>
<keyword evidence="2" id="KW-0732">Signal</keyword>
<keyword evidence="6" id="KW-0472">Membrane</keyword>
<dbReference type="Proteomes" id="UP000233556">
    <property type="component" value="Unassembled WGS sequence"/>
</dbReference>
<keyword evidence="4" id="KW-1015">Disulfide bond</keyword>
<reference evidence="9" key="1">
    <citation type="submission" date="2017-11" db="EMBL/GenBank/DDBJ databases">
        <authorList>
            <person name="Lima N.C."/>
            <person name="Parody-Merino A.M."/>
            <person name="Battley P.F."/>
            <person name="Fidler A.E."/>
            <person name="Prosdocimi F."/>
        </authorList>
    </citation>
    <scope>NUCLEOTIDE SEQUENCE [LARGE SCALE GENOMIC DNA]</scope>
</reference>
<reference evidence="9" key="2">
    <citation type="submission" date="2017-12" db="EMBL/GenBank/DDBJ databases">
        <title>Genome sequence of the Bar-tailed Godwit (Limosa lapponica baueri).</title>
        <authorList>
            <person name="Lima N.C.B."/>
            <person name="Parody-Merino A.M."/>
            <person name="Battley P.F."/>
            <person name="Fidler A.E."/>
            <person name="Prosdocimi F."/>
        </authorList>
    </citation>
    <scope>NUCLEOTIDE SEQUENCE [LARGE SCALE GENOMIC DNA]</scope>
</reference>
<evidence type="ECO:0000256" key="5">
    <source>
        <dbReference type="PROSITE-ProRule" id="PRU00302"/>
    </source>
</evidence>
<dbReference type="AlphaFoldDB" id="A0A2I0T2Z5"/>
<dbReference type="InterPro" id="IPR051277">
    <property type="entry name" value="SEZ6_CSMD_C4BPB_Regulators"/>
</dbReference>
<dbReference type="Gene3D" id="2.60.120.290">
    <property type="entry name" value="Spermadhesin, CUB domain"/>
    <property type="match status" value="1"/>
</dbReference>
<evidence type="ECO:0000256" key="2">
    <source>
        <dbReference type="ARBA" id="ARBA00022729"/>
    </source>
</evidence>
<dbReference type="PROSITE" id="PS50923">
    <property type="entry name" value="SUSHI"/>
    <property type="match status" value="1"/>
</dbReference>
<keyword evidence="1 5" id="KW-0768">Sushi</keyword>
<dbReference type="InterPro" id="IPR035976">
    <property type="entry name" value="Sushi/SCR/CCP_sf"/>
</dbReference>
<evidence type="ECO:0000313" key="8">
    <source>
        <dbReference type="EMBL" id="PKU28168.1"/>
    </source>
</evidence>
<keyword evidence="9" id="KW-1185">Reference proteome</keyword>
<dbReference type="CDD" id="cd00033">
    <property type="entry name" value="CCP"/>
    <property type="match status" value="1"/>
</dbReference>
<accession>A0A2I0T2Z5</accession>
<evidence type="ECO:0000256" key="6">
    <source>
        <dbReference type="SAM" id="Phobius"/>
    </source>
</evidence>
<organism evidence="8 9">
    <name type="scientific">Limosa lapponica baueri</name>
    <dbReference type="NCBI Taxonomy" id="1758121"/>
    <lineage>
        <taxon>Eukaryota</taxon>
        <taxon>Metazoa</taxon>
        <taxon>Chordata</taxon>
        <taxon>Craniata</taxon>
        <taxon>Vertebrata</taxon>
        <taxon>Euteleostomi</taxon>
        <taxon>Archelosauria</taxon>
        <taxon>Archosauria</taxon>
        <taxon>Dinosauria</taxon>
        <taxon>Saurischia</taxon>
        <taxon>Theropoda</taxon>
        <taxon>Coelurosauria</taxon>
        <taxon>Aves</taxon>
        <taxon>Neognathae</taxon>
        <taxon>Neoaves</taxon>
        <taxon>Charadriiformes</taxon>
        <taxon>Scolopacidae</taxon>
        <taxon>Limosa</taxon>
    </lineage>
</organism>
<proteinExistence type="predicted"/>
<feature type="transmembrane region" description="Helical" evidence="6">
    <location>
        <begin position="21"/>
        <end position="40"/>
    </location>
</feature>
<dbReference type="PANTHER" id="PTHR45656:SF4">
    <property type="entry name" value="PROTEIN CBR-CLEC-78"/>
    <property type="match status" value="1"/>
</dbReference>
<comment type="caution">
    <text evidence="5">Lacks conserved residue(s) required for the propagation of feature annotation.</text>
</comment>